<sequence>MLKRKESSLKMKNGYEVFVYGTLRQHENNHYLLKDARCVSRQCWTYGSLYDTGCGYPAMVAGTSERVYGEVYEVTPEQLKRLDVLEGYEGQGKNNLYDRITQEVHTDFGTIEALVYVFHDENVSEFDTIKFGDWKCYRYLQQDELLYFAYGSCLDDERFQLAGVKNQFERVLGCGVANGYSLAYTRKAHDGGRADIIESDEYAEGKVYHISRDTLPYLFRREGVTAAIYRPAFIDVTFGGNTYKNVLTFLVVDKTEEVAPPDHYAEEILRGAEGFISDSYYQKLVTDLQTKFKMKQ</sequence>
<evidence type="ECO:0000259" key="3">
    <source>
        <dbReference type="Pfam" id="PF06094"/>
    </source>
</evidence>
<dbReference type="InterPro" id="IPR036568">
    <property type="entry name" value="GGCT-like_sf"/>
</dbReference>
<dbReference type="PANTHER" id="PTHR12510:SF4">
    <property type="entry name" value="GAMMA-GLUTAMYLAMINECYCLOTRANSFERASE"/>
    <property type="match status" value="1"/>
</dbReference>
<keyword evidence="5" id="KW-1185">Reference proteome</keyword>
<accession>A0ABT5VJ76</accession>
<dbReference type="PANTHER" id="PTHR12510">
    <property type="entry name" value="TROPONIN C-AKIN-1 PROTEIN"/>
    <property type="match status" value="1"/>
</dbReference>
<evidence type="ECO:0000256" key="2">
    <source>
        <dbReference type="RuleBase" id="RU367036"/>
    </source>
</evidence>
<evidence type="ECO:0000313" key="4">
    <source>
        <dbReference type="EMBL" id="MDE5414299.1"/>
    </source>
</evidence>
<dbReference type="SUPFAM" id="SSF110857">
    <property type="entry name" value="Gamma-glutamyl cyclotransferase-like"/>
    <property type="match status" value="2"/>
</dbReference>
<dbReference type="Pfam" id="PF13772">
    <property type="entry name" value="AIG2_2"/>
    <property type="match status" value="1"/>
</dbReference>
<organism evidence="4 5">
    <name type="scientific">Alkalihalobacterium chitinilyticum</name>
    <dbReference type="NCBI Taxonomy" id="2980103"/>
    <lineage>
        <taxon>Bacteria</taxon>
        <taxon>Bacillati</taxon>
        <taxon>Bacillota</taxon>
        <taxon>Bacilli</taxon>
        <taxon>Bacillales</taxon>
        <taxon>Bacillaceae</taxon>
        <taxon>Alkalihalobacterium</taxon>
    </lineage>
</organism>
<reference evidence="4" key="1">
    <citation type="submission" date="2024-05" db="EMBL/GenBank/DDBJ databases">
        <title>Alkalihalobacillus sp. strain MEB203 novel alkaliphilic bacterium from Lonar Lake, India.</title>
        <authorList>
            <person name="Joshi A."/>
            <person name="Thite S."/>
            <person name="Mengade P."/>
        </authorList>
    </citation>
    <scope>NUCLEOTIDE SEQUENCE</scope>
    <source>
        <strain evidence="4">MEB 203</strain>
    </source>
</reference>
<proteinExistence type="inferred from homology"/>
<comment type="similarity">
    <text evidence="1 2">Belongs to the gamma-glutamylcyclotransferase family.</text>
</comment>
<evidence type="ECO:0000313" key="5">
    <source>
        <dbReference type="Proteomes" id="UP001148125"/>
    </source>
</evidence>
<comment type="caution">
    <text evidence="4">The sequence shown here is derived from an EMBL/GenBank/DDBJ whole genome shotgun (WGS) entry which is preliminary data.</text>
</comment>
<dbReference type="RefSeq" id="WP_275118908.1">
    <property type="nucleotide sequence ID" value="NZ_JAOTPO010000008.1"/>
</dbReference>
<evidence type="ECO:0000256" key="1">
    <source>
        <dbReference type="ARBA" id="ARBA00008861"/>
    </source>
</evidence>
<dbReference type="EMBL" id="JAOTPO010000008">
    <property type="protein sequence ID" value="MDE5414299.1"/>
    <property type="molecule type" value="Genomic_DNA"/>
</dbReference>
<dbReference type="Gene3D" id="3.10.490.10">
    <property type="entry name" value="Gamma-glutamyl cyclotransferase-like"/>
    <property type="match status" value="2"/>
</dbReference>
<gene>
    <name evidence="4" type="ORF">N7Z68_13035</name>
</gene>
<dbReference type="InterPro" id="IPR009288">
    <property type="entry name" value="AIG2-like_dom"/>
</dbReference>
<feature type="domain" description="Gamma-glutamylcyclotransferase AIG2-like" evidence="3">
    <location>
        <begin position="17"/>
        <end position="135"/>
    </location>
</feature>
<dbReference type="InterPro" id="IPR013024">
    <property type="entry name" value="GGCT-like"/>
</dbReference>
<dbReference type="CDD" id="cd06661">
    <property type="entry name" value="GGCT_like"/>
    <property type="match status" value="2"/>
</dbReference>
<dbReference type="Pfam" id="PF06094">
    <property type="entry name" value="GGACT"/>
    <property type="match status" value="1"/>
</dbReference>
<protein>
    <recommendedName>
        <fullName evidence="2">Gamma-glutamylcyclotransferase family protein</fullName>
    </recommendedName>
</protein>
<dbReference type="Proteomes" id="UP001148125">
    <property type="component" value="Unassembled WGS sequence"/>
</dbReference>
<name>A0ABT5VJ76_9BACI</name>
<dbReference type="InterPro" id="IPR039126">
    <property type="entry name" value="GGACT"/>
</dbReference>